<accession>A0ABS8AT06</accession>
<dbReference type="RefSeq" id="WP_226176360.1">
    <property type="nucleotide sequence ID" value="NZ_JAJADR010000003.1"/>
</dbReference>
<dbReference type="Pfam" id="PF14322">
    <property type="entry name" value="SusD-like_3"/>
    <property type="match status" value="1"/>
</dbReference>
<gene>
    <name evidence="9" type="ORF">LGH74_12945</name>
</gene>
<protein>
    <submittedName>
        <fullName evidence="9">RagB/SusD family nutrient uptake outer membrane protein</fullName>
    </submittedName>
</protein>
<keyword evidence="10" id="KW-1185">Reference proteome</keyword>
<dbReference type="InterPro" id="IPR033985">
    <property type="entry name" value="SusD-like_N"/>
</dbReference>
<dbReference type="InterPro" id="IPR011990">
    <property type="entry name" value="TPR-like_helical_dom_sf"/>
</dbReference>
<dbReference type="Gene3D" id="1.25.40.390">
    <property type="match status" value="1"/>
</dbReference>
<organism evidence="9 10">
    <name type="scientific">Hymenobacter lucidus</name>
    <dbReference type="NCBI Taxonomy" id="2880930"/>
    <lineage>
        <taxon>Bacteria</taxon>
        <taxon>Pseudomonadati</taxon>
        <taxon>Bacteroidota</taxon>
        <taxon>Cytophagia</taxon>
        <taxon>Cytophagales</taxon>
        <taxon>Hymenobacteraceae</taxon>
        <taxon>Hymenobacter</taxon>
    </lineage>
</organism>
<feature type="region of interest" description="Disordered" evidence="6">
    <location>
        <begin position="296"/>
        <end position="316"/>
    </location>
</feature>
<sequence length="595" mass="65980">MKFPRITTLLACCAWLMLTGCKDTLDKMDLSAASEDLIFQDESLANLNLSYIYDQNLPTWFGISGTGFGATNPSILSDEVYGESIFLEGTVQQNSVVDFGTTLDAKNNYGKIRTINTFLKAVNNSPLPKEAKDRLRSQALFFRAWRYFDFVRLYGGVPLVLDPLQAVGVEAKAAAYLPRNSTTATFNQIVADLDTAIAYLPGKWASPSTDWGRIHKGAAAAFKARVLLYAASPQYTADDAAKWQAAFAASQQAKAILTANSFGLHASFDQLWFEEASNKEAVLVTGFNTAAADPLKKNSSYDNGSRPAYTGTGGGANQPTWELAKAFPMLDGKKPGESTKYAYSDKLFYKNRDPRFGKTIAYNGALWPLNGNANYRLWTYYKGSTTTEPTNSPSRTGFYARKAVDVRLAASQAQYAGTDWIEIRYAEVLLNLAESACGVGNLTEAYTQLKALRQRAGIEAGDGNYGLQAGMSRSQMFDAILYERQIELALEGKRFWDLRRWKKLESVLNTTVKRRTGITLTLTANAPADFATTRESMDIDQAYNYFTFATKVLDTRYALNWKPEYYFFALPQQAIDNNPTLLQTKGWGGNFDPLQ</sequence>
<evidence type="ECO:0000259" key="7">
    <source>
        <dbReference type="Pfam" id="PF07980"/>
    </source>
</evidence>
<dbReference type="InterPro" id="IPR012944">
    <property type="entry name" value="SusD_RagB_dom"/>
</dbReference>
<evidence type="ECO:0000256" key="2">
    <source>
        <dbReference type="ARBA" id="ARBA00006275"/>
    </source>
</evidence>
<keyword evidence="3" id="KW-0732">Signal</keyword>
<comment type="caution">
    <text evidence="9">The sequence shown here is derived from an EMBL/GenBank/DDBJ whole genome shotgun (WGS) entry which is preliminary data.</text>
</comment>
<name>A0ABS8AT06_9BACT</name>
<evidence type="ECO:0000313" key="9">
    <source>
        <dbReference type="EMBL" id="MCB2408889.1"/>
    </source>
</evidence>
<feature type="domain" description="RagB/SusD" evidence="7">
    <location>
        <begin position="299"/>
        <end position="587"/>
    </location>
</feature>
<dbReference type="SUPFAM" id="SSF48452">
    <property type="entry name" value="TPR-like"/>
    <property type="match status" value="1"/>
</dbReference>
<evidence type="ECO:0000256" key="4">
    <source>
        <dbReference type="ARBA" id="ARBA00023136"/>
    </source>
</evidence>
<proteinExistence type="inferred from homology"/>
<dbReference type="EMBL" id="JAJADR010000003">
    <property type="protein sequence ID" value="MCB2408889.1"/>
    <property type="molecule type" value="Genomic_DNA"/>
</dbReference>
<comment type="subcellular location">
    <subcellularLocation>
        <location evidence="1">Cell outer membrane</location>
    </subcellularLocation>
</comment>
<evidence type="ECO:0000256" key="1">
    <source>
        <dbReference type="ARBA" id="ARBA00004442"/>
    </source>
</evidence>
<dbReference type="PROSITE" id="PS51257">
    <property type="entry name" value="PROKAR_LIPOPROTEIN"/>
    <property type="match status" value="1"/>
</dbReference>
<feature type="domain" description="SusD-like N-terminal" evidence="8">
    <location>
        <begin position="101"/>
        <end position="228"/>
    </location>
</feature>
<dbReference type="Proteomes" id="UP001165296">
    <property type="component" value="Unassembled WGS sequence"/>
</dbReference>
<dbReference type="Pfam" id="PF07980">
    <property type="entry name" value="SusD_RagB"/>
    <property type="match status" value="1"/>
</dbReference>
<reference evidence="9" key="1">
    <citation type="submission" date="2021-10" db="EMBL/GenBank/DDBJ databases">
        <authorList>
            <person name="Dean J.D."/>
            <person name="Kim M.K."/>
            <person name="Newey C.N."/>
            <person name="Stoker T.S."/>
            <person name="Thompson D.W."/>
            <person name="Grose J.H."/>
        </authorList>
    </citation>
    <scope>NUCLEOTIDE SEQUENCE</scope>
    <source>
        <strain evidence="9">BT178</strain>
    </source>
</reference>
<evidence type="ECO:0000259" key="8">
    <source>
        <dbReference type="Pfam" id="PF14322"/>
    </source>
</evidence>
<evidence type="ECO:0000256" key="3">
    <source>
        <dbReference type="ARBA" id="ARBA00022729"/>
    </source>
</evidence>
<keyword evidence="4" id="KW-0472">Membrane</keyword>
<evidence type="ECO:0000313" key="10">
    <source>
        <dbReference type="Proteomes" id="UP001165296"/>
    </source>
</evidence>
<comment type="similarity">
    <text evidence="2">Belongs to the SusD family.</text>
</comment>
<evidence type="ECO:0000256" key="6">
    <source>
        <dbReference type="SAM" id="MobiDB-lite"/>
    </source>
</evidence>
<evidence type="ECO:0000256" key="5">
    <source>
        <dbReference type="ARBA" id="ARBA00023237"/>
    </source>
</evidence>
<keyword evidence="5" id="KW-0998">Cell outer membrane</keyword>